<proteinExistence type="predicted"/>
<dbReference type="AlphaFoldDB" id="A0A381S347"/>
<keyword evidence="1" id="KW-0808">Transferase</keyword>
<evidence type="ECO:0008006" key="3">
    <source>
        <dbReference type="Google" id="ProtNLM"/>
    </source>
</evidence>
<dbReference type="SUPFAM" id="SSF89796">
    <property type="entry name" value="CoA-transferase family III (CaiB/BaiF)"/>
    <property type="match status" value="1"/>
</dbReference>
<dbReference type="InterPro" id="IPR050483">
    <property type="entry name" value="CoA-transferase_III_domain"/>
</dbReference>
<dbReference type="EMBL" id="UINC01002435">
    <property type="protein sequence ID" value="SUZ96657.1"/>
    <property type="molecule type" value="Genomic_DNA"/>
</dbReference>
<evidence type="ECO:0000313" key="2">
    <source>
        <dbReference type="EMBL" id="SUZ96657.1"/>
    </source>
</evidence>
<sequence length="400" mass="43882">MKPLEGIKVIDLTHMLAGPYAGMVIADLGAEVVKVEPLDTGEMTRGLLAEDPNNSFKGFGAYFLTLNRNKKSVSLDLKKQDGLNVFYDLVKTADVVLNNFSAGVVKKLKIDFEHLRQINPKVITCSITGFGETGNHSTRPAYDQIVQAYSGGMSITGTDASTPTRAGIPIGDLGSGLFSVIGILSALLSRERTGKGQHLDLSLLDVQISLLNYMATMQTLSGIDPEPIGNAHFVHVPYNSFTTKDGFVVIAVITNAFWEELLNIVEIDSLRKEEFKNSPGRLQNQHFIESELNKKLSTQTSQHWINALNSAKVPCAPINSFSQAFSDEQVIHRNMLVDVEHPDGGKVKMPGNPIKLSYTNEDSFSPPPHLGQHTKETLIGWCNYSESEIEDLIKKKVIAT</sequence>
<dbReference type="GO" id="GO:0008410">
    <property type="term" value="F:CoA-transferase activity"/>
    <property type="evidence" value="ECO:0007669"/>
    <property type="project" value="TreeGrafter"/>
</dbReference>
<reference evidence="2" key="1">
    <citation type="submission" date="2018-05" db="EMBL/GenBank/DDBJ databases">
        <authorList>
            <person name="Lanie J.A."/>
            <person name="Ng W.-L."/>
            <person name="Kazmierczak K.M."/>
            <person name="Andrzejewski T.M."/>
            <person name="Davidsen T.M."/>
            <person name="Wayne K.J."/>
            <person name="Tettelin H."/>
            <person name="Glass J.I."/>
            <person name="Rusch D."/>
            <person name="Podicherti R."/>
            <person name="Tsui H.-C.T."/>
            <person name="Winkler M.E."/>
        </authorList>
    </citation>
    <scope>NUCLEOTIDE SEQUENCE</scope>
</reference>
<dbReference type="Gene3D" id="3.30.1540.10">
    <property type="entry name" value="formyl-coa transferase, domain 3"/>
    <property type="match status" value="1"/>
</dbReference>
<gene>
    <name evidence="2" type="ORF">METZ01_LOCUS49511</name>
</gene>
<dbReference type="InterPro" id="IPR003673">
    <property type="entry name" value="CoA-Trfase_fam_III"/>
</dbReference>
<dbReference type="PANTHER" id="PTHR48207:SF3">
    <property type="entry name" value="SUCCINATE--HYDROXYMETHYLGLUTARATE COA-TRANSFERASE"/>
    <property type="match status" value="1"/>
</dbReference>
<evidence type="ECO:0000256" key="1">
    <source>
        <dbReference type="ARBA" id="ARBA00022679"/>
    </source>
</evidence>
<protein>
    <recommendedName>
        <fullName evidence="3">Acyl-CoA transferase</fullName>
    </recommendedName>
</protein>
<dbReference type="Gene3D" id="3.40.50.10540">
    <property type="entry name" value="Crotonobetainyl-coa:carnitine coa-transferase, domain 1"/>
    <property type="match status" value="1"/>
</dbReference>
<dbReference type="InterPro" id="IPR023606">
    <property type="entry name" value="CoA-Trfase_III_dom_1_sf"/>
</dbReference>
<dbReference type="Pfam" id="PF02515">
    <property type="entry name" value="CoA_transf_3"/>
    <property type="match status" value="1"/>
</dbReference>
<accession>A0A381S347</accession>
<dbReference type="InterPro" id="IPR044855">
    <property type="entry name" value="CoA-Trfase_III_dom3_sf"/>
</dbReference>
<name>A0A381S347_9ZZZZ</name>
<dbReference type="PANTHER" id="PTHR48207">
    <property type="entry name" value="SUCCINATE--HYDROXYMETHYLGLUTARATE COA-TRANSFERASE"/>
    <property type="match status" value="1"/>
</dbReference>
<organism evidence="2">
    <name type="scientific">marine metagenome</name>
    <dbReference type="NCBI Taxonomy" id="408172"/>
    <lineage>
        <taxon>unclassified sequences</taxon>
        <taxon>metagenomes</taxon>
        <taxon>ecological metagenomes</taxon>
    </lineage>
</organism>